<dbReference type="InterPro" id="IPR036388">
    <property type="entry name" value="WH-like_DNA-bd_sf"/>
</dbReference>
<dbReference type="EMBL" id="VSWD01000005">
    <property type="protein sequence ID" value="KAK3102550.1"/>
    <property type="molecule type" value="Genomic_DNA"/>
</dbReference>
<dbReference type="FunFam" id="1.10.10.10:FF:000140">
    <property type="entry name" value="Histone H1.0"/>
    <property type="match status" value="1"/>
</dbReference>
<keyword evidence="3 6" id="KW-0158">Chromosome</keyword>
<accession>A0AA88YCM6</accession>
<organism evidence="9 10">
    <name type="scientific">Pinctada imbricata</name>
    <name type="common">Atlantic pearl-oyster</name>
    <name type="synonym">Pinctada martensii</name>
    <dbReference type="NCBI Taxonomy" id="66713"/>
    <lineage>
        <taxon>Eukaryota</taxon>
        <taxon>Metazoa</taxon>
        <taxon>Spiralia</taxon>
        <taxon>Lophotrochozoa</taxon>
        <taxon>Mollusca</taxon>
        <taxon>Bivalvia</taxon>
        <taxon>Autobranchia</taxon>
        <taxon>Pteriomorphia</taxon>
        <taxon>Pterioida</taxon>
        <taxon>Pterioidea</taxon>
        <taxon>Pteriidae</taxon>
        <taxon>Pinctada</taxon>
    </lineage>
</organism>
<keyword evidence="10" id="KW-1185">Reference proteome</keyword>
<dbReference type="InterPro" id="IPR036390">
    <property type="entry name" value="WH_DNA-bd_sf"/>
</dbReference>
<feature type="compositionally biased region" description="Basic and acidic residues" evidence="7">
    <location>
        <begin position="94"/>
        <end position="103"/>
    </location>
</feature>
<dbReference type="GO" id="GO:0031492">
    <property type="term" value="F:nucleosomal DNA binding"/>
    <property type="evidence" value="ECO:0007669"/>
    <property type="project" value="TreeGrafter"/>
</dbReference>
<dbReference type="SMART" id="SM00526">
    <property type="entry name" value="H15"/>
    <property type="match status" value="1"/>
</dbReference>
<feature type="compositionally biased region" description="Basic residues" evidence="7">
    <location>
        <begin position="139"/>
        <end position="185"/>
    </location>
</feature>
<dbReference type="GO" id="GO:0000786">
    <property type="term" value="C:nucleosome"/>
    <property type="evidence" value="ECO:0007669"/>
    <property type="project" value="InterPro"/>
</dbReference>
<sequence>MTSTTTPKKAKATKPKTPAAHPKYIDMVKAAIGSLKEKTGSSKQAILKYILANYKVGDNVTSVNSHLRTALKSGVAKGFLKQTKGTGASGSFKLGEKPKAEKKPKAKKVTKPKAAKPKKAAVKPKKAAAPKKEGGDKKKAAKPKKAKTPKKAAKKSPKKATKPKAAKPKTATKAKKAKTPKKAAK</sequence>
<comment type="similarity">
    <text evidence="6">Belongs to the histone H1/H5 family.</text>
</comment>
<evidence type="ECO:0000256" key="2">
    <source>
        <dbReference type="ARBA" id="ARBA00004286"/>
    </source>
</evidence>
<dbReference type="Pfam" id="PF00538">
    <property type="entry name" value="Linker_histone"/>
    <property type="match status" value="1"/>
</dbReference>
<evidence type="ECO:0000256" key="5">
    <source>
        <dbReference type="ARBA" id="ARBA00023242"/>
    </source>
</evidence>
<evidence type="ECO:0000259" key="8">
    <source>
        <dbReference type="PROSITE" id="PS51504"/>
    </source>
</evidence>
<feature type="region of interest" description="Disordered" evidence="7">
    <location>
        <begin position="77"/>
        <end position="185"/>
    </location>
</feature>
<evidence type="ECO:0000313" key="10">
    <source>
        <dbReference type="Proteomes" id="UP001186944"/>
    </source>
</evidence>
<dbReference type="AlphaFoldDB" id="A0AA88YCM6"/>
<dbReference type="SUPFAM" id="SSF46785">
    <property type="entry name" value="Winged helix' DNA-binding domain"/>
    <property type="match status" value="1"/>
</dbReference>
<evidence type="ECO:0000256" key="4">
    <source>
        <dbReference type="ARBA" id="ARBA00023125"/>
    </source>
</evidence>
<evidence type="ECO:0000256" key="6">
    <source>
        <dbReference type="RuleBase" id="RU003894"/>
    </source>
</evidence>
<dbReference type="InterPro" id="IPR005818">
    <property type="entry name" value="Histone_H1/H5_H15"/>
</dbReference>
<dbReference type="CDD" id="cd00073">
    <property type="entry name" value="H15"/>
    <property type="match status" value="1"/>
</dbReference>
<dbReference type="GO" id="GO:0003690">
    <property type="term" value="F:double-stranded DNA binding"/>
    <property type="evidence" value="ECO:0007669"/>
    <property type="project" value="TreeGrafter"/>
</dbReference>
<evidence type="ECO:0000256" key="1">
    <source>
        <dbReference type="ARBA" id="ARBA00004123"/>
    </source>
</evidence>
<dbReference type="GO" id="GO:0030261">
    <property type="term" value="P:chromosome condensation"/>
    <property type="evidence" value="ECO:0007669"/>
    <property type="project" value="TreeGrafter"/>
</dbReference>
<gene>
    <name evidence="9" type="ORF">FSP39_012114</name>
</gene>
<evidence type="ECO:0000256" key="3">
    <source>
        <dbReference type="ARBA" id="ARBA00022454"/>
    </source>
</evidence>
<feature type="compositionally biased region" description="Basic residues" evidence="7">
    <location>
        <begin position="104"/>
        <end position="129"/>
    </location>
</feature>
<keyword evidence="4 6" id="KW-0238">DNA-binding</keyword>
<dbReference type="GO" id="GO:0045910">
    <property type="term" value="P:negative regulation of DNA recombination"/>
    <property type="evidence" value="ECO:0007669"/>
    <property type="project" value="TreeGrafter"/>
</dbReference>
<dbReference type="GO" id="GO:0006334">
    <property type="term" value="P:nucleosome assembly"/>
    <property type="evidence" value="ECO:0007669"/>
    <property type="project" value="InterPro"/>
</dbReference>
<reference evidence="9" key="1">
    <citation type="submission" date="2019-08" db="EMBL/GenBank/DDBJ databases">
        <title>The improved chromosome-level genome for the pearl oyster Pinctada fucata martensii using PacBio sequencing and Hi-C.</title>
        <authorList>
            <person name="Zheng Z."/>
        </authorList>
    </citation>
    <scope>NUCLEOTIDE SEQUENCE</scope>
    <source>
        <strain evidence="9">ZZ-2019</strain>
        <tissue evidence="9">Adductor muscle</tissue>
    </source>
</reference>
<name>A0AA88YCM6_PINIB</name>
<dbReference type="PANTHER" id="PTHR11467:SF36">
    <property type="entry name" value="HISTONE 24-RELATED"/>
    <property type="match status" value="1"/>
</dbReference>
<feature type="region of interest" description="Disordered" evidence="7">
    <location>
        <begin position="1"/>
        <end position="21"/>
    </location>
</feature>
<evidence type="ECO:0000256" key="7">
    <source>
        <dbReference type="SAM" id="MobiDB-lite"/>
    </source>
</evidence>
<dbReference type="PRINTS" id="PR00624">
    <property type="entry name" value="HISTONEH5"/>
</dbReference>
<feature type="domain" description="H15" evidence="8">
    <location>
        <begin position="20"/>
        <end position="96"/>
    </location>
</feature>
<evidence type="ECO:0000313" key="9">
    <source>
        <dbReference type="EMBL" id="KAK3102550.1"/>
    </source>
</evidence>
<dbReference type="GO" id="GO:0005634">
    <property type="term" value="C:nucleus"/>
    <property type="evidence" value="ECO:0007669"/>
    <property type="project" value="UniProtKB-SubCell"/>
</dbReference>
<comment type="subcellular location">
    <subcellularLocation>
        <location evidence="2">Chromosome</location>
    </subcellularLocation>
    <subcellularLocation>
        <location evidence="1 6">Nucleus</location>
    </subcellularLocation>
</comment>
<keyword evidence="5 6" id="KW-0539">Nucleus</keyword>
<dbReference type="GO" id="GO:0030527">
    <property type="term" value="F:structural constituent of chromatin"/>
    <property type="evidence" value="ECO:0007669"/>
    <property type="project" value="InterPro"/>
</dbReference>
<protein>
    <recommendedName>
        <fullName evidence="8">H15 domain-containing protein</fullName>
    </recommendedName>
</protein>
<proteinExistence type="inferred from homology"/>
<dbReference type="Gene3D" id="1.10.10.10">
    <property type="entry name" value="Winged helix-like DNA-binding domain superfamily/Winged helix DNA-binding domain"/>
    <property type="match status" value="1"/>
</dbReference>
<dbReference type="PROSITE" id="PS51504">
    <property type="entry name" value="H15"/>
    <property type="match status" value="1"/>
</dbReference>
<comment type="caution">
    <text evidence="9">The sequence shown here is derived from an EMBL/GenBank/DDBJ whole genome shotgun (WGS) entry which is preliminary data.</text>
</comment>
<dbReference type="PANTHER" id="PTHR11467">
    <property type="entry name" value="HISTONE H1"/>
    <property type="match status" value="1"/>
</dbReference>
<dbReference type="InterPro" id="IPR005819">
    <property type="entry name" value="H1/H5"/>
</dbReference>
<dbReference type="Proteomes" id="UP001186944">
    <property type="component" value="Unassembled WGS sequence"/>
</dbReference>